<dbReference type="Pfam" id="PF22752">
    <property type="entry name" value="DUF488-N3i"/>
    <property type="match status" value="1"/>
</dbReference>
<proteinExistence type="predicted"/>
<protein>
    <recommendedName>
        <fullName evidence="3">DUF488 domain-containing protein</fullName>
    </recommendedName>
</protein>
<evidence type="ECO:0000313" key="2">
    <source>
        <dbReference type="Proteomes" id="UP000005512"/>
    </source>
</evidence>
<comment type="caution">
    <text evidence="1">The sequence shown here is derived from an EMBL/GenBank/DDBJ whole genome shotgun (WGS) entry which is preliminary data.</text>
</comment>
<dbReference type="InterPro" id="IPR052552">
    <property type="entry name" value="YeaO-like"/>
</dbReference>
<evidence type="ECO:0008006" key="3">
    <source>
        <dbReference type="Google" id="ProtNLM"/>
    </source>
</evidence>
<sequence length="136" mass="16139">MPTGIHQRDSGEIERGIIPMIYCKRVYDASSSQDGYRILVDRLWPRGIKKTDLQCDEWHKEVAPSNELRKWFHQHTDQFDQFIEKYRQELQANTAWQVLVEKARHGNLTLLYSAKDTQHNQAQVLKAFIEEQLQEK</sequence>
<dbReference type="Proteomes" id="UP000005512">
    <property type="component" value="Unassembled WGS sequence"/>
</dbReference>
<dbReference type="HOGENOM" id="CLU_137928_0_0_6"/>
<gene>
    <name evidence="1" type="ORF">PROVRUST_05792</name>
</gene>
<dbReference type="EMBL" id="ABXV02000017">
    <property type="protein sequence ID" value="EFB72993.1"/>
    <property type="molecule type" value="Genomic_DNA"/>
</dbReference>
<keyword evidence="2" id="KW-1185">Reference proteome</keyword>
<organism evidence="1 2">
    <name type="scientific">Providencia rustigianii DSM 4541</name>
    <dbReference type="NCBI Taxonomy" id="500637"/>
    <lineage>
        <taxon>Bacteria</taxon>
        <taxon>Pseudomonadati</taxon>
        <taxon>Pseudomonadota</taxon>
        <taxon>Gammaproteobacteria</taxon>
        <taxon>Enterobacterales</taxon>
        <taxon>Morganellaceae</taxon>
        <taxon>Providencia</taxon>
    </lineage>
</organism>
<dbReference type="PANTHER" id="PTHR36849">
    <property type="entry name" value="CYTOPLASMIC PROTEIN-RELATED"/>
    <property type="match status" value="1"/>
</dbReference>
<evidence type="ECO:0000313" key="1">
    <source>
        <dbReference type="EMBL" id="EFB72993.1"/>
    </source>
</evidence>
<dbReference type="PANTHER" id="PTHR36849:SF1">
    <property type="entry name" value="CYTOPLASMIC PROTEIN"/>
    <property type="match status" value="1"/>
</dbReference>
<reference evidence="1" key="1">
    <citation type="submission" date="2009-12" db="EMBL/GenBank/DDBJ databases">
        <authorList>
            <person name="Weinstock G."/>
            <person name="Sodergren E."/>
            <person name="Clifton S."/>
            <person name="Fulton L."/>
            <person name="Fulton B."/>
            <person name="Courtney L."/>
            <person name="Fronick C."/>
            <person name="Harrison M."/>
            <person name="Strong C."/>
            <person name="Farmer C."/>
            <person name="Delahaunty K."/>
            <person name="Markovic C."/>
            <person name="Hall O."/>
            <person name="Minx P."/>
            <person name="Tomlinson C."/>
            <person name="Mitreva M."/>
            <person name="Nelson J."/>
            <person name="Hou S."/>
            <person name="Wollam A."/>
            <person name="Pepin K.H."/>
            <person name="Johnson M."/>
            <person name="Bhonagiri V."/>
            <person name="Nash W.E."/>
            <person name="Warren W."/>
            <person name="Chinwalla A."/>
            <person name="Mardis E.R."/>
            <person name="Wilson R.K."/>
        </authorList>
    </citation>
    <scope>NUCLEOTIDE SEQUENCE [LARGE SCALE GENOMIC DNA]</scope>
    <source>
        <strain evidence="1">DSM 4541</strain>
    </source>
</reference>
<name>D1P0X4_9GAMM</name>
<dbReference type="eggNOG" id="COG3189">
    <property type="taxonomic scope" value="Bacteria"/>
</dbReference>
<dbReference type="AlphaFoldDB" id="D1P0X4"/>
<accession>D1P0X4</accession>
<dbReference type="STRING" id="500637.PROVRUST_05792"/>